<keyword evidence="3" id="KW-0227">DNA damage</keyword>
<reference evidence="12 13" key="1">
    <citation type="submission" date="2020-01" db="EMBL/GenBank/DDBJ databases">
        <title>Ponticoccus aerotolerans gen. nov., sp. nov., an anaerobic bacterium and proposal of Ponticoccusceae fam. nov., Ponticoccusles ord. nov. and Ponticoccuse classis nov. in the phylum Kiritimatiellaeota.</title>
        <authorList>
            <person name="Zhou L.Y."/>
            <person name="Du Z.J."/>
        </authorList>
    </citation>
    <scope>NUCLEOTIDE SEQUENCE [LARGE SCALE GENOMIC DNA]</scope>
    <source>
        <strain evidence="12 13">S-5007</strain>
    </source>
</reference>
<keyword evidence="2" id="KW-0547">Nucleotide-binding</keyword>
<evidence type="ECO:0000256" key="6">
    <source>
        <dbReference type="ARBA" id="ARBA00022839"/>
    </source>
</evidence>
<evidence type="ECO:0000256" key="2">
    <source>
        <dbReference type="ARBA" id="ARBA00022741"/>
    </source>
</evidence>
<dbReference type="Gene3D" id="3.40.50.300">
    <property type="entry name" value="P-loop containing nucleotide triphosphate hydrolases"/>
    <property type="match status" value="2"/>
</dbReference>
<dbReference type="GO" id="GO:0005524">
    <property type="term" value="F:ATP binding"/>
    <property type="evidence" value="ECO:0007669"/>
    <property type="project" value="UniProtKB-KW"/>
</dbReference>
<evidence type="ECO:0000256" key="4">
    <source>
        <dbReference type="ARBA" id="ARBA00022801"/>
    </source>
</evidence>
<dbReference type="GO" id="GO:0004386">
    <property type="term" value="F:helicase activity"/>
    <property type="evidence" value="ECO:0007669"/>
    <property type="project" value="UniProtKB-KW"/>
</dbReference>
<organism evidence="12 13">
    <name type="scientific">Tichowtungia aerotolerans</name>
    <dbReference type="NCBI Taxonomy" id="2697043"/>
    <lineage>
        <taxon>Bacteria</taxon>
        <taxon>Pseudomonadati</taxon>
        <taxon>Kiritimatiellota</taxon>
        <taxon>Tichowtungiia</taxon>
        <taxon>Tichowtungiales</taxon>
        <taxon>Tichowtungiaceae</taxon>
        <taxon>Tichowtungia</taxon>
    </lineage>
</organism>
<dbReference type="EMBL" id="CP047593">
    <property type="protein sequence ID" value="QHI69664.1"/>
    <property type="molecule type" value="Genomic_DNA"/>
</dbReference>
<dbReference type="Gene3D" id="3.90.320.10">
    <property type="match status" value="1"/>
</dbReference>
<feature type="compositionally biased region" description="Polar residues" evidence="10">
    <location>
        <begin position="597"/>
        <end position="607"/>
    </location>
</feature>
<dbReference type="GO" id="GO:0003677">
    <property type="term" value="F:DNA binding"/>
    <property type="evidence" value="ECO:0007669"/>
    <property type="project" value="UniProtKB-KW"/>
</dbReference>
<keyword evidence="4" id="KW-0378">Hydrolase</keyword>
<dbReference type="AlphaFoldDB" id="A0A6P1MAT3"/>
<keyword evidence="13" id="KW-1185">Reference proteome</keyword>
<keyword evidence="9" id="KW-0234">DNA repair</keyword>
<evidence type="ECO:0000256" key="9">
    <source>
        <dbReference type="ARBA" id="ARBA00023204"/>
    </source>
</evidence>
<dbReference type="GO" id="GO:0006281">
    <property type="term" value="P:DNA repair"/>
    <property type="evidence" value="ECO:0007669"/>
    <property type="project" value="UniProtKB-KW"/>
</dbReference>
<feature type="region of interest" description="Disordered" evidence="10">
    <location>
        <begin position="591"/>
        <end position="622"/>
    </location>
</feature>
<dbReference type="RefSeq" id="WP_160628846.1">
    <property type="nucleotide sequence ID" value="NZ_CP047593.1"/>
</dbReference>
<sequence length="964" mass="109093">MKISNGVQTVFPTELAKRRFERKVVQENGVLDTSCLLTFKQLLDLCEHAARRQNLLKGRSPGSAELALLLQRTAEAVSFAPEQPLARLSISARAGLLEKLVEKFAFLAHDRAALQRWLLAHAPGHKLYGFGQLMQAWHHECEQSGIADRFKVNAALLNLIASGELPPKLRAGIHFRAVRWFNPFEERFVAALKTRLGDDPVQIFSVLPSAHADAAGDRLCAAVRSELGSEEEWKQWTEDFADAYETDDSNILEAESRERVSFFVSAHPYGEIEDAARRVAADIEQGTAPEEIALILRDLSPYTDIVPNVFQRFGIPYYFRRGTPAAAHPPVKALLALLEFPQRRSRDRLCDLLLQPGIDWPGIEDREALVQQIRKTEPPQLRRLPKELSGFFPSLDFPEQVQCVIEQHKLNLPEEVHSLLEELATLPPLPRERMVSLFEELLNNETLKDELSTESGVWILNPMDAAGLRFDTVFIAGMDDRSFPKIPKADSLLTRTERLALRTFLDERKIPCPRLALSETGEALVQEEILFLTALSTASEKLTLSHTQCDADGKERTPGEFFERMRKLSGGEAPAHGESFHTILPPEAVRAEDEAQQTRAWLSSNTGAAAPSKPPDIGKTERNGNVASAIQAWLNNNPEFSATALESLARNRFVFFLEKVLGIKPDRTHEDDTDPMDRGNVIHEILDQVYHEIAAQSGWYAKKVSDGWKLSQEGDILLAVFEPSKADELIALAREIATDEFIKAERRPSRHLGHPTVWNTEKEKILNVIENFIRMDCETALSENRYPALFEMKFDEKHDLPLTLEHNGEEVRLKGKIDRIDLVFNDGELERVLVIDYKSKSRSDSIETLEKKIGLNLDCQLALYTLAAQQFFFGAHNTPELNERVQALYHLQERALKKMESHFRRKRLTMTPELTETFLETLFSNVRKLRAGDLAAEPLIAGYEDYSHICRTQAIEPNELLKEK</sequence>
<accession>A0A6P1MAT3</accession>
<evidence type="ECO:0000256" key="8">
    <source>
        <dbReference type="ARBA" id="ARBA00023125"/>
    </source>
</evidence>
<evidence type="ECO:0000256" key="3">
    <source>
        <dbReference type="ARBA" id="ARBA00022763"/>
    </source>
</evidence>
<dbReference type="InterPro" id="IPR027417">
    <property type="entry name" value="P-loop_NTPase"/>
</dbReference>
<dbReference type="Proteomes" id="UP000464954">
    <property type="component" value="Chromosome"/>
</dbReference>
<dbReference type="InterPro" id="IPR011604">
    <property type="entry name" value="PDDEXK-like_dom_sf"/>
</dbReference>
<proteinExistence type="predicted"/>
<keyword evidence="1" id="KW-0540">Nuclease</keyword>
<evidence type="ECO:0000313" key="12">
    <source>
        <dbReference type="EMBL" id="QHI69664.1"/>
    </source>
</evidence>
<evidence type="ECO:0000256" key="5">
    <source>
        <dbReference type="ARBA" id="ARBA00022806"/>
    </source>
</evidence>
<protein>
    <recommendedName>
        <fullName evidence="11">PD-(D/E)XK endonuclease-like domain-containing protein</fullName>
    </recommendedName>
</protein>
<evidence type="ECO:0000256" key="1">
    <source>
        <dbReference type="ARBA" id="ARBA00022722"/>
    </source>
</evidence>
<dbReference type="GO" id="GO:0006310">
    <property type="term" value="P:DNA recombination"/>
    <property type="evidence" value="ECO:0007669"/>
    <property type="project" value="TreeGrafter"/>
</dbReference>
<keyword evidence="7" id="KW-0067">ATP-binding</keyword>
<dbReference type="PANTHER" id="PTHR30591:SF1">
    <property type="entry name" value="RECBCD ENZYME SUBUNIT RECC"/>
    <property type="match status" value="1"/>
</dbReference>
<gene>
    <name evidence="12" type="ORF">GT409_09420</name>
</gene>
<dbReference type="PANTHER" id="PTHR30591">
    <property type="entry name" value="RECBCD ENZYME SUBUNIT RECC"/>
    <property type="match status" value="1"/>
</dbReference>
<keyword evidence="6" id="KW-0269">Exonuclease</keyword>
<dbReference type="SUPFAM" id="SSF52540">
    <property type="entry name" value="P-loop containing nucleoside triphosphate hydrolases"/>
    <property type="match status" value="1"/>
</dbReference>
<evidence type="ECO:0000256" key="10">
    <source>
        <dbReference type="SAM" id="MobiDB-lite"/>
    </source>
</evidence>
<dbReference type="GO" id="GO:0004527">
    <property type="term" value="F:exonuclease activity"/>
    <property type="evidence" value="ECO:0007669"/>
    <property type="project" value="UniProtKB-KW"/>
</dbReference>
<dbReference type="KEGG" id="taer:GT409_09420"/>
<name>A0A6P1MAT3_9BACT</name>
<evidence type="ECO:0000259" key="11">
    <source>
        <dbReference type="Pfam" id="PF12705"/>
    </source>
</evidence>
<keyword evidence="8" id="KW-0238">DNA-binding</keyword>
<keyword evidence="5" id="KW-0347">Helicase</keyword>
<evidence type="ECO:0000313" key="13">
    <source>
        <dbReference type="Proteomes" id="UP000464954"/>
    </source>
</evidence>
<feature type="domain" description="PD-(D/E)XK endonuclease-like" evidence="11">
    <location>
        <begin position="640"/>
        <end position="950"/>
    </location>
</feature>
<evidence type="ECO:0000256" key="7">
    <source>
        <dbReference type="ARBA" id="ARBA00022840"/>
    </source>
</evidence>
<dbReference type="InterPro" id="IPR038726">
    <property type="entry name" value="PDDEXK_AddAB-type"/>
</dbReference>
<dbReference type="Pfam" id="PF12705">
    <property type="entry name" value="PDDEXK_1"/>
    <property type="match status" value="1"/>
</dbReference>